<organism evidence="2 3">
    <name type="scientific">Brassica carinata</name>
    <name type="common">Ethiopian mustard</name>
    <name type="synonym">Abyssinian cabbage</name>
    <dbReference type="NCBI Taxonomy" id="52824"/>
    <lineage>
        <taxon>Eukaryota</taxon>
        <taxon>Viridiplantae</taxon>
        <taxon>Streptophyta</taxon>
        <taxon>Embryophyta</taxon>
        <taxon>Tracheophyta</taxon>
        <taxon>Spermatophyta</taxon>
        <taxon>Magnoliopsida</taxon>
        <taxon>eudicotyledons</taxon>
        <taxon>Gunneridae</taxon>
        <taxon>Pentapetalae</taxon>
        <taxon>rosids</taxon>
        <taxon>malvids</taxon>
        <taxon>Brassicales</taxon>
        <taxon>Brassicaceae</taxon>
        <taxon>Brassiceae</taxon>
        <taxon>Brassica</taxon>
    </lineage>
</organism>
<dbReference type="AlphaFoldDB" id="A0A8X7NZ29"/>
<evidence type="ECO:0000313" key="2">
    <source>
        <dbReference type="EMBL" id="KAG2242809.1"/>
    </source>
</evidence>
<gene>
    <name evidence="2" type="ORF">Bca52824_095348</name>
</gene>
<evidence type="ECO:0000256" key="1">
    <source>
        <dbReference type="SAM" id="MobiDB-lite"/>
    </source>
</evidence>
<dbReference type="EMBL" id="JAAMPC010000350">
    <property type="protein sequence ID" value="KAG2242809.1"/>
    <property type="molecule type" value="Genomic_DNA"/>
</dbReference>
<reference evidence="2 3" key="1">
    <citation type="submission" date="2020-02" db="EMBL/GenBank/DDBJ databases">
        <authorList>
            <person name="Ma Q."/>
            <person name="Huang Y."/>
            <person name="Song X."/>
            <person name="Pei D."/>
        </authorList>
    </citation>
    <scope>NUCLEOTIDE SEQUENCE [LARGE SCALE GENOMIC DNA]</scope>
    <source>
        <strain evidence="2">Sxm20200214</strain>
        <tissue evidence="2">Leaf</tissue>
    </source>
</reference>
<name>A0A8X7NZ29_BRACI</name>
<accession>A0A8X7NZ29</accession>
<protein>
    <submittedName>
        <fullName evidence="2">Uncharacterized protein</fullName>
    </submittedName>
</protein>
<keyword evidence="3" id="KW-1185">Reference proteome</keyword>
<feature type="compositionally biased region" description="Basic and acidic residues" evidence="1">
    <location>
        <begin position="92"/>
        <end position="102"/>
    </location>
</feature>
<dbReference type="Proteomes" id="UP000886595">
    <property type="component" value="Unassembled WGS sequence"/>
</dbReference>
<comment type="caution">
    <text evidence="2">The sequence shown here is derived from an EMBL/GenBank/DDBJ whole genome shotgun (WGS) entry which is preliminary data.</text>
</comment>
<sequence length="111" mass="12444">MSVTRRPLRRVVSHCSRLPNDASSSILLLASRGHYCGKDTDLGDLEFSWTTACFQDGIRPCFRAMEAELADPYSTLMISSLVFRRSCSPPRASREADSRREGSQIINGYKL</sequence>
<feature type="region of interest" description="Disordered" evidence="1">
    <location>
        <begin position="89"/>
        <end position="111"/>
    </location>
</feature>
<evidence type="ECO:0000313" key="3">
    <source>
        <dbReference type="Proteomes" id="UP000886595"/>
    </source>
</evidence>
<proteinExistence type="predicted"/>